<feature type="transmembrane region" description="Helical" evidence="8">
    <location>
        <begin position="14"/>
        <end position="38"/>
    </location>
</feature>
<proteinExistence type="predicted"/>
<evidence type="ECO:0000313" key="11">
    <source>
        <dbReference type="Proteomes" id="UP000193834"/>
    </source>
</evidence>
<dbReference type="GO" id="GO:0016763">
    <property type="term" value="F:pentosyltransferase activity"/>
    <property type="evidence" value="ECO:0007669"/>
    <property type="project" value="TreeGrafter"/>
</dbReference>
<evidence type="ECO:0000256" key="4">
    <source>
        <dbReference type="ARBA" id="ARBA00022679"/>
    </source>
</evidence>
<accession>A0A1X7IU66</accession>
<keyword evidence="6 8" id="KW-1133">Transmembrane helix</keyword>
<keyword evidence="3 10" id="KW-0328">Glycosyltransferase</keyword>
<dbReference type="EMBL" id="FXAZ01000001">
    <property type="protein sequence ID" value="SMG18703.1"/>
    <property type="molecule type" value="Genomic_DNA"/>
</dbReference>
<evidence type="ECO:0000256" key="6">
    <source>
        <dbReference type="ARBA" id="ARBA00022989"/>
    </source>
</evidence>
<keyword evidence="11" id="KW-1185">Reference proteome</keyword>
<gene>
    <name evidence="10" type="ORF">SAMN06295960_0825</name>
</gene>
<evidence type="ECO:0000256" key="8">
    <source>
        <dbReference type="SAM" id="Phobius"/>
    </source>
</evidence>
<dbReference type="GO" id="GO:0005886">
    <property type="term" value="C:plasma membrane"/>
    <property type="evidence" value="ECO:0007669"/>
    <property type="project" value="UniProtKB-SubCell"/>
</dbReference>
<feature type="transmembrane region" description="Helical" evidence="8">
    <location>
        <begin position="154"/>
        <end position="171"/>
    </location>
</feature>
<sequence length="426" mass="49330">MFSFHIERSKERTWLYMLMLLVLLISSAIVLTKGHYFLLGDLDKPNNDDVKYIHSAKLLINEGVLAYNSGNEPSTFIMPLFPIMLAGFMKVFGQGDAAIIAFRLFQCLQQAASLYFIFIIARYMFNSRAAIIACVISALYWPDYFSSGVILTESTFRLVILALIAVSIAAVQRKRAGWYLGVGVLVALAAYFKPHASLFPAIFLILWWKEKYSLKQMITSMLYIGAAYVVCLMPWWIRNWLTFHQLIIFTTSGGSPFLLGTRIDWNLPSADFFKLYPEYDPKTIFEGSDSVAIQKGIDILKYGFTYEPLKYLHWYTIGKFYNLYMIPYYWRPIWPFGKSLMFAIQYGFMLVALAGMVWAMIRESFARLMPVLLTLAYFTVIYMPFVAFSRYGYPNMVLFIMFAAYLLDQLLYFTKNRSLSKRTVRM</sequence>
<evidence type="ECO:0000256" key="5">
    <source>
        <dbReference type="ARBA" id="ARBA00022692"/>
    </source>
</evidence>
<feature type="transmembrane region" description="Helical" evidence="8">
    <location>
        <begin position="178"/>
        <end position="208"/>
    </location>
</feature>
<dbReference type="PANTHER" id="PTHR33908">
    <property type="entry name" value="MANNOSYLTRANSFERASE YKCB-RELATED"/>
    <property type="match status" value="1"/>
</dbReference>
<protein>
    <submittedName>
        <fullName evidence="10">Dolichyl-phosphate-mannose-protein mannosyltransferase</fullName>
    </submittedName>
</protein>
<keyword evidence="4 10" id="KW-0808">Transferase</keyword>
<organism evidence="10 11">
    <name type="scientific">Paenibacillus aquistagni</name>
    <dbReference type="NCBI Taxonomy" id="1852522"/>
    <lineage>
        <taxon>Bacteria</taxon>
        <taxon>Bacillati</taxon>
        <taxon>Bacillota</taxon>
        <taxon>Bacilli</taxon>
        <taxon>Bacillales</taxon>
        <taxon>Paenibacillaceae</taxon>
        <taxon>Paenibacillus</taxon>
    </lineage>
</organism>
<feature type="transmembrane region" description="Helical" evidence="8">
    <location>
        <begin position="311"/>
        <end position="330"/>
    </location>
</feature>
<feature type="transmembrane region" description="Helical" evidence="8">
    <location>
        <begin position="368"/>
        <end position="387"/>
    </location>
</feature>
<evidence type="ECO:0000256" key="7">
    <source>
        <dbReference type="ARBA" id="ARBA00023136"/>
    </source>
</evidence>
<evidence type="ECO:0000256" key="1">
    <source>
        <dbReference type="ARBA" id="ARBA00004651"/>
    </source>
</evidence>
<feature type="transmembrane region" description="Helical" evidence="8">
    <location>
        <begin position="342"/>
        <end position="361"/>
    </location>
</feature>
<dbReference type="AlphaFoldDB" id="A0A1X7IU66"/>
<dbReference type="InterPro" id="IPR050297">
    <property type="entry name" value="LipidA_mod_glycosyltrf_83"/>
</dbReference>
<dbReference type="InterPro" id="IPR038731">
    <property type="entry name" value="RgtA/B/C-like"/>
</dbReference>
<evidence type="ECO:0000313" key="10">
    <source>
        <dbReference type="EMBL" id="SMG18703.1"/>
    </source>
</evidence>
<feature type="transmembrane region" description="Helical" evidence="8">
    <location>
        <begin position="220"/>
        <end position="237"/>
    </location>
</feature>
<dbReference type="PANTHER" id="PTHR33908:SF11">
    <property type="entry name" value="MEMBRANE PROTEIN"/>
    <property type="match status" value="1"/>
</dbReference>
<dbReference type="Pfam" id="PF13231">
    <property type="entry name" value="PMT_2"/>
    <property type="match status" value="1"/>
</dbReference>
<evidence type="ECO:0000256" key="3">
    <source>
        <dbReference type="ARBA" id="ARBA00022676"/>
    </source>
</evidence>
<evidence type="ECO:0000256" key="2">
    <source>
        <dbReference type="ARBA" id="ARBA00022475"/>
    </source>
</evidence>
<name>A0A1X7IU66_9BACL</name>
<dbReference type="GO" id="GO:0009103">
    <property type="term" value="P:lipopolysaccharide biosynthetic process"/>
    <property type="evidence" value="ECO:0007669"/>
    <property type="project" value="UniProtKB-ARBA"/>
</dbReference>
<dbReference type="Proteomes" id="UP000193834">
    <property type="component" value="Unassembled WGS sequence"/>
</dbReference>
<dbReference type="RefSeq" id="WP_244903278.1">
    <property type="nucleotide sequence ID" value="NZ_FXAZ01000001.1"/>
</dbReference>
<feature type="transmembrane region" description="Helical" evidence="8">
    <location>
        <begin position="393"/>
        <end position="413"/>
    </location>
</feature>
<keyword evidence="7 8" id="KW-0472">Membrane</keyword>
<keyword evidence="5 8" id="KW-0812">Transmembrane</keyword>
<reference evidence="10 11" key="1">
    <citation type="submission" date="2017-04" db="EMBL/GenBank/DDBJ databases">
        <authorList>
            <person name="Afonso C.L."/>
            <person name="Miller P.J."/>
            <person name="Scott M.A."/>
            <person name="Spackman E."/>
            <person name="Goraichik I."/>
            <person name="Dimitrov K.M."/>
            <person name="Suarez D.L."/>
            <person name="Swayne D.E."/>
        </authorList>
    </citation>
    <scope>NUCLEOTIDE SEQUENCE [LARGE SCALE GENOMIC DNA]</scope>
    <source>
        <strain evidence="10 11">11</strain>
    </source>
</reference>
<feature type="domain" description="Glycosyltransferase RgtA/B/C/D-like" evidence="9">
    <location>
        <begin position="79"/>
        <end position="236"/>
    </location>
</feature>
<feature type="transmembrane region" description="Helical" evidence="8">
    <location>
        <begin position="76"/>
        <end position="93"/>
    </location>
</feature>
<keyword evidence="2" id="KW-1003">Cell membrane</keyword>
<dbReference type="STRING" id="1852522.SAMN06295960_0825"/>
<comment type="subcellular location">
    <subcellularLocation>
        <location evidence="1">Cell membrane</location>
        <topology evidence="1">Multi-pass membrane protein</topology>
    </subcellularLocation>
</comment>
<evidence type="ECO:0000259" key="9">
    <source>
        <dbReference type="Pfam" id="PF13231"/>
    </source>
</evidence>